<evidence type="ECO:0000256" key="1">
    <source>
        <dbReference type="SAM" id="MobiDB-lite"/>
    </source>
</evidence>
<dbReference type="EMBL" id="CP147711">
    <property type="protein sequence ID" value="WXC78112.1"/>
    <property type="molecule type" value="Genomic_DNA"/>
</dbReference>
<accession>A0ABZ2NT60</accession>
<reference evidence="2" key="1">
    <citation type="journal article" date="2021" name="Int. J. Syst. Evol. Microbiol.">
        <title>Bradyrhizobium septentrionale sp. nov. (sv. septentrionale) and Bradyrhizobium quebecense sp. nov. (sv. septentrionale) associated with legumes native to Canada possess rearranged symbiosis genes and numerous insertion sequences.</title>
        <authorList>
            <person name="Bromfield E.S.P."/>
            <person name="Cloutier S."/>
        </authorList>
    </citation>
    <scope>NUCLEOTIDE SEQUENCE</scope>
    <source>
        <strain evidence="2">5S5</strain>
    </source>
</reference>
<organism evidence="2 3">
    <name type="scientific">Bradyrhizobium septentrionale</name>
    <dbReference type="NCBI Taxonomy" id="1404411"/>
    <lineage>
        <taxon>Bacteria</taxon>
        <taxon>Pseudomonadati</taxon>
        <taxon>Pseudomonadota</taxon>
        <taxon>Alphaproteobacteria</taxon>
        <taxon>Hyphomicrobiales</taxon>
        <taxon>Nitrobacteraceae</taxon>
        <taxon>Bradyrhizobium</taxon>
    </lineage>
</organism>
<reference evidence="2" key="2">
    <citation type="submission" date="2024-03" db="EMBL/GenBank/DDBJ databases">
        <authorList>
            <person name="Bromfield E.S.P."/>
            <person name="Cloutier S."/>
        </authorList>
    </citation>
    <scope>NUCLEOTIDE SEQUENCE</scope>
    <source>
        <strain evidence="2">5S5</strain>
    </source>
</reference>
<proteinExistence type="predicted"/>
<keyword evidence="3" id="KW-1185">Reference proteome</keyword>
<protein>
    <submittedName>
        <fullName evidence="2">Uncharacterized protein</fullName>
    </submittedName>
</protein>
<evidence type="ECO:0000313" key="3">
    <source>
        <dbReference type="Proteomes" id="UP001432046"/>
    </source>
</evidence>
<dbReference type="Proteomes" id="UP001432046">
    <property type="component" value="Chromosome"/>
</dbReference>
<evidence type="ECO:0000313" key="2">
    <source>
        <dbReference type="EMBL" id="WXC78112.1"/>
    </source>
</evidence>
<dbReference type="RefSeq" id="WP_338823710.1">
    <property type="nucleotide sequence ID" value="NZ_CP147708.1"/>
</dbReference>
<name>A0ABZ2NT60_9BRAD</name>
<gene>
    <name evidence="2" type="ORF">WDK88_32550</name>
</gene>
<feature type="region of interest" description="Disordered" evidence="1">
    <location>
        <begin position="1"/>
        <end position="37"/>
    </location>
</feature>
<sequence length="67" mass="7464">MIDRDQGFSAEPQRNDPAPRSKCRNTPVEGARSGRYAARAVLGRENSPDISRTKYLDISHAKYITTA</sequence>